<accession>A0A1T5KPZ7</accession>
<evidence type="ECO:0000259" key="1">
    <source>
        <dbReference type="Pfam" id="PF12867"/>
    </source>
</evidence>
<protein>
    <submittedName>
        <fullName evidence="2">DinB superfamily protein</fullName>
    </submittedName>
</protein>
<dbReference type="AlphaFoldDB" id="A0A1T5KPZ7"/>
<evidence type="ECO:0000313" key="3">
    <source>
        <dbReference type="Proteomes" id="UP000190961"/>
    </source>
</evidence>
<dbReference type="RefSeq" id="WP_079686914.1">
    <property type="nucleotide sequence ID" value="NZ_FUZU01000001.1"/>
</dbReference>
<dbReference type="SUPFAM" id="SSF109854">
    <property type="entry name" value="DinB/YfiT-like putative metalloenzymes"/>
    <property type="match status" value="1"/>
</dbReference>
<reference evidence="2 3" key="1">
    <citation type="submission" date="2017-02" db="EMBL/GenBank/DDBJ databases">
        <authorList>
            <person name="Peterson S.W."/>
        </authorList>
    </citation>
    <scope>NUCLEOTIDE SEQUENCE [LARGE SCALE GENOMIC DNA]</scope>
    <source>
        <strain evidence="2 3">DSM 25262</strain>
    </source>
</reference>
<dbReference type="STRING" id="688867.SAMN05660236_2462"/>
<name>A0A1T5KPZ7_9BACT</name>
<dbReference type="InterPro" id="IPR034660">
    <property type="entry name" value="DinB/YfiT-like"/>
</dbReference>
<gene>
    <name evidence="2" type="ORF">SAMN05660236_2462</name>
</gene>
<organism evidence="2 3">
    <name type="scientific">Ohtaekwangia koreensis</name>
    <dbReference type="NCBI Taxonomy" id="688867"/>
    <lineage>
        <taxon>Bacteria</taxon>
        <taxon>Pseudomonadati</taxon>
        <taxon>Bacteroidota</taxon>
        <taxon>Cytophagia</taxon>
        <taxon>Cytophagales</taxon>
        <taxon>Fulvivirgaceae</taxon>
        <taxon>Ohtaekwangia</taxon>
    </lineage>
</organism>
<keyword evidence="3" id="KW-1185">Reference proteome</keyword>
<dbReference type="Pfam" id="PF12867">
    <property type="entry name" value="DinB_2"/>
    <property type="match status" value="1"/>
</dbReference>
<dbReference type="InterPro" id="IPR024775">
    <property type="entry name" value="DinB-like"/>
</dbReference>
<sequence length="196" mass="22751">MSFDHILINLKRELIRTFAVTDEWFDREHPLRCFKPSSGGWSINEVLEHVMLTNHYLLILIEKGADKALRASTTTSVSGLQLENYSLVNPAILEIAQPDAFTWERPEHHQPTGQKPMQEVRRELRDQLEQYLYILDLLPNGEGILHKTTMSVNNLGKLDVYQYLYFLALHAQRHIQQMNKVEQEFNMSPVAPLLSL</sequence>
<dbReference type="OrthoDB" id="1524454at2"/>
<proteinExistence type="predicted"/>
<dbReference type="EMBL" id="FUZU01000001">
    <property type="protein sequence ID" value="SKC65824.1"/>
    <property type="molecule type" value="Genomic_DNA"/>
</dbReference>
<evidence type="ECO:0000313" key="2">
    <source>
        <dbReference type="EMBL" id="SKC65824.1"/>
    </source>
</evidence>
<dbReference type="Proteomes" id="UP000190961">
    <property type="component" value="Unassembled WGS sequence"/>
</dbReference>
<feature type="domain" description="DinB-like" evidence="1">
    <location>
        <begin position="34"/>
        <end position="178"/>
    </location>
</feature>
<dbReference type="Gene3D" id="1.20.120.450">
    <property type="entry name" value="dinb family like domain"/>
    <property type="match status" value="1"/>
</dbReference>